<dbReference type="InterPro" id="IPR009057">
    <property type="entry name" value="Homeodomain-like_sf"/>
</dbReference>
<dbReference type="Pfam" id="PF00196">
    <property type="entry name" value="GerE"/>
    <property type="match status" value="1"/>
</dbReference>
<dbReference type="InterPro" id="IPR000014">
    <property type="entry name" value="PAS"/>
</dbReference>
<name>A0ABU8IL40_9BURK</name>
<dbReference type="PANTHER" id="PTHR44688">
    <property type="entry name" value="DNA-BINDING TRANSCRIPTIONAL ACTIVATOR DEVR_DOSR"/>
    <property type="match status" value="1"/>
</dbReference>
<dbReference type="InterPro" id="IPR036388">
    <property type="entry name" value="WH-like_DNA-bd_sf"/>
</dbReference>
<dbReference type="SMART" id="SM00421">
    <property type="entry name" value="HTH_LUXR"/>
    <property type="match status" value="1"/>
</dbReference>
<dbReference type="Pfam" id="PF13426">
    <property type="entry name" value="PAS_9"/>
    <property type="match status" value="1"/>
</dbReference>
<dbReference type="InterPro" id="IPR000792">
    <property type="entry name" value="Tscrpt_reg_LuxR_C"/>
</dbReference>
<keyword evidence="6" id="KW-1185">Reference proteome</keyword>
<dbReference type="PRINTS" id="PR00038">
    <property type="entry name" value="HTHLUXR"/>
</dbReference>
<dbReference type="CDD" id="cd06170">
    <property type="entry name" value="LuxR_C_like"/>
    <property type="match status" value="1"/>
</dbReference>
<dbReference type="InterPro" id="IPR016032">
    <property type="entry name" value="Sig_transdc_resp-reg_C-effctor"/>
</dbReference>
<dbReference type="Gene3D" id="1.10.10.10">
    <property type="entry name" value="Winged helix-like DNA-binding domain superfamily/Winged helix DNA-binding domain"/>
    <property type="match status" value="1"/>
</dbReference>
<dbReference type="Gene3D" id="3.30.450.20">
    <property type="entry name" value="PAS domain"/>
    <property type="match status" value="1"/>
</dbReference>
<evidence type="ECO:0000256" key="2">
    <source>
        <dbReference type="ARBA" id="ARBA00023125"/>
    </source>
</evidence>
<dbReference type="SUPFAM" id="SSF46689">
    <property type="entry name" value="Homeodomain-like"/>
    <property type="match status" value="1"/>
</dbReference>
<reference evidence="5 6" key="1">
    <citation type="journal article" date="2022" name="Arch. Microbiol.">
        <title>Paraburkholderia bengalensis sp. nov. isolated from roots of Oryza sativa, IR64.</title>
        <authorList>
            <person name="Nag P."/>
            <person name="Mondal N."/>
            <person name="Sarkar J."/>
            <person name="Das S."/>
        </authorList>
    </citation>
    <scope>NUCLEOTIDE SEQUENCE [LARGE SCALE GENOMIC DNA]</scope>
    <source>
        <strain evidence="5 6">IR64_4_BI</strain>
    </source>
</reference>
<dbReference type="CDD" id="cd00130">
    <property type="entry name" value="PAS"/>
    <property type="match status" value="1"/>
</dbReference>
<proteinExistence type="predicted"/>
<evidence type="ECO:0000259" key="4">
    <source>
        <dbReference type="PROSITE" id="PS50043"/>
    </source>
</evidence>
<dbReference type="SUPFAM" id="SSF46894">
    <property type="entry name" value="C-terminal effector domain of the bipartite response regulators"/>
    <property type="match status" value="1"/>
</dbReference>
<evidence type="ECO:0000313" key="5">
    <source>
        <dbReference type="EMBL" id="MEI5996313.1"/>
    </source>
</evidence>
<sequence length="521" mass="57703">MRLREVAGSAVEPQMVVVRAHIVMACLNGTSNKDVAVAFGVSEHTVSKWRKRFAAYGIDGLRDKPRPGAPKRVSGRSLQALVDIGCRPGGDRPSAGTVAATLGVSRSTVARIWRESHANTAREVDRTPHAAARGSPLEMIGIYLARDLKVVAMTIPDLASRRCASDSGIASGRGGVHFFSDSDSMLLTAVARVAEVRKPNRATDSILGFIETIGAASAGRSIHLLCFGERANWVEQLVSDSTDNGELTVHPFAYCGPLESMLERAVGEVARDLQAERELVLPQELFTSMRIFLTGDAHGMKADYFCWSILGSNFEQLSRPLARSDDFEAQATENRVAAHRSDLELAFDMAPVGLLVSRRRMVDRYNQAFCGMFGYRMTDLAGKSLELLYPSYDEFVHVGERALPIMRDTGLYSDERIMRRVDDSLFWCHVSGRAIDRNDPFAAAVWTFEDMSTVRRVTTELTVRERQIAQFLVNGRSSKQVAKDLNISHRTVEAHRARLMRKYDVRTTNELVAHLIGRQSA</sequence>
<gene>
    <name evidence="5" type="ORF">H3V53_03555</name>
</gene>
<dbReference type="SUPFAM" id="SSF55785">
    <property type="entry name" value="PYP-like sensor domain (PAS domain)"/>
    <property type="match status" value="1"/>
</dbReference>
<keyword evidence="3" id="KW-0804">Transcription</keyword>
<accession>A0ABU8IL40</accession>
<dbReference type="InterPro" id="IPR035965">
    <property type="entry name" value="PAS-like_dom_sf"/>
</dbReference>
<feature type="domain" description="HTH luxR-type" evidence="4">
    <location>
        <begin position="454"/>
        <end position="519"/>
    </location>
</feature>
<organism evidence="5 6">
    <name type="scientific">Paraburkholderia bengalensis</name>
    <dbReference type="NCBI Taxonomy" id="2747562"/>
    <lineage>
        <taxon>Bacteria</taxon>
        <taxon>Pseudomonadati</taxon>
        <taxon>Pseudomonadota</taxon>
        <taxon>Betaproteobacteria</taxon>
        <taxon>Burkholderiales</taxon>
        <taxon>Burkholderiaceae</taxon>
        <taxon>Paraburkholderia</taxon>
    </lineage>
</organism>
<dbReference type="Proteomes" id="UP001386437">
    <property type="component" value="Unassembled WGS sequence"/>
</dbReference>
<dbReference type="Pfam" id="PF13565">
    <property type="entry name" value="HTH_32"/>
    <property type="match status" value="1"/>
</dbReference>
<evidence type="ECO:0000313" key="6">
    <source>
        <dbReference type="Proteomes" id="UP001386437"/>
    </source>
</evidence>
<dbReference type="PANTHER" id="PTHR44688:SF16">
    <property type="entry name" value="DNA-BINDING TRANSCRIPTIONAL ACTIVATOR DEVR_DOSR"/>
    <property type="match status" value="1"/>
</dbReference>
<dbReference type="NCBIfam" id="TIGR00229">
    <property type="entry name" value="sensory_box"/>
    <property type="match status" value="1"/>
</dbReference>
<comment type="caution">
    <text evidence="5">The sequence shown here is derived from an EMBL/GenBank/DDBJ whole genome shotgun (WGS) entry which is preliminary data.</text>
</comment>
<dbReference type="RefSeq" id="WP_336596747.1">
    <property type="nucleotide sequence ID" value="NZ_JACFYJ010000003.1"/>
</dbReference>
<dbReference type="PROSITE" id="PS50043">
    <property type="entry name" value="HTH_LUXR_2"/>
    <property type="match status" value="1"/>
</dbReference>
<dbReference type="EMBL" id="JACFYJ010000003">
    <property type="protein sequence ID" value="MEI5996313.1"/>
    <property type="molecule type" value="Genomic_DNA"/>
</dbReference>
<evidence type="ECO:0000256" key="3">
    <source>
        <dbReference type="ARBA" id="ARBA00023163"/>
    </source>
</evidence>
<evidence type="ECO:0000256" key="1">
    <source>
        <dbReference type="ARBA" id="ARBA00023015"/>
    </source>
</evidence>
<dbReference type="PROSITE" id="PS00622">
    <property type="entry name" value="HTH_LUXR_1"/>
    <property type="match status" value="1"/>
</dbReference>
<protein>
    <submittedName>
        <fullName evidence="5">Helix-turn-helix domain-containing protein</fullName>
    </submittedName>
</protein>
<keyword evidence="2" id="KW-0238">DNA-binding</keyword>
<keyword evidence="1" id="KW-0805">Transcription regulation</keyword>